<accession>Q0U6R8</accession>
<dbReference type="KEGG" id="pno:SNOG_12546"/>
<dbReference type="Proteomes" id="UP000001055">
    <property type="component" value="Unassembled WGS sequence"/>
</dbReference>
<evidence type="ECO:0000313" key="1">
    <source>
        <dbReference type="EMBL" id="EAT79844.1"/>
    </source>
</evidence>
<dbReference type="InParanoid" id="Q0U6R8"/>
<dbReference type="AlphaFoldDB" id="Q0U6R8"/>
<organism evidence="1 2">
    <name type="scientific">Phaeosphaeria nodorum (strain SN15 / ATCC MYA-4574 / FGSC 10173)</name>
    <name type="common">Glume blotch fungus</name>
    <name type="synonym">Parastagonospora nodorum</name>
    <dbReference type="NCBI Taxonomy" id="321614"/>
    <lineage>
        <taxon>Eukaryota</taxon>
        <taxon>Fungi</taxon>
        <taxon>Dikarya</taxon>
        <taxon>Ascomycota</taxon>
        <taxon>Pezizomycotina</taxon>
        <taxon>Dothideomycetes</taxon>
        <taxon>Pleosporomycetidae</taxon>
        <taxon>Pleosporales</taxon>
        <taxon>Pleosporineae</taxon>
        <taxon>Phaeosphaeriaceae</taxon>
        <taxon>Parastagonospora</taxon>
    </lineage>
</organism>
<gene>
    <name evidence="1" type="ORF">SNOG_12546</name>
</gene>
<sequence length="36" mass="4139">MNQPLTYYALVASLRERGLIPSPINDRVKFTVFAKE</sequence>
<dbReference type="RefSeq" id="XP_001802767.1">
    <property type="nucleotide sequence ID" value="XM_001802715.1"/>
</dbReference>
<name>Q0U6R8_PHANO</name>
<protein>
    <submittedName>
        <fullName evidence="1">Uncharacterized protein</fullName>
    </submittedName>
</protein>
<reference evidence="2" key="1">
    <citation type="journal article" date="2007" name="Plant Cell">
        <title>Dothideomycete-plant interactions illuminated by genome sequencing and EST analysis of the wheat pathogen Stagonospora nodorum.</title>
        <authorList>
            <person name="Hane J.K."/>
            <person name="Lowe R.G."/>
            <person name="Solomon P.S."/>
            <person name="Tan K.C."/>
            <person name="Schoch C.L."/>
            <person name="Spatafora J.W."/>
            <person name="Crous P.W."/>
            <person name="Kodira C."/>
            <person name="Birren B.W."/>
            <person name="Galagan J.E."/>
            <person name="Torriani S.F."/>
            <person name="McDonald B.A."/>
            <person name="Oliver R.P."/>
        </authorList>
    </citation>
    <scope>NUCLEOTIDE SEQUENCE [LARGE SCALE GENOMIC DNA]</scope>
    <source>
        <strain evidence="2">SN15 / ATCC MYA-4574 / FGSC 10173</strain>
    </source>
</reference>
<proteinExistence type="predicted"/>
<dbReference type="EMBL" id="CH445347">
    <property type="protein sequence ID" value="EAT79844.1"/>
    <property type="molecule type" value="Genomic_DNA"/>
</dbReference>
<dbReference type="GeneID" id="5979678"/>
<evidence type="ECO:0000313" key="2">
    <source>
        <dbReference type="Proteomes" id="UP000001055"/>
    </source>
</evidence>